<dbReference type="KEGG" id="bgm:CAL15_12680"/>
<sequence length="268" mass="27920">MTRSVLALDLRGRSALVTGSTAGLGHAIADALAAAGANIVLHGLAADDAARHAREQMAAAHGVQVLLEHADLRDVDQIEAMMSRAHAAFGSVDIVVNNAVVRHFSPADELPRADWDECLAVNLSAAFHLARLAIPAMRGKAWGRIINLSSVYGSEATANRIGYITTKTALLGMTRALAVETSTTGITCNAVSPGTVPTPAITSRIAAIARDQGIAVERAERDYLAARQPTGRFVAMEHVAALIGFLCSEAGRDITGATLPIDGGWTAA</sequence>
<dbReference type="OrthoDB" id="9786435at2"/>
<protein>
    <submittedName>
        <fullName evidence="2">Beta-D-hydroxybutyrate dehydrogenase</fullName>
    </submittedName>
</protein>
<dbReference type="SUPFAM" id="SSF51735">
    <property type="entry name" value="NAD(P)-binding Rossmann-fold domains"/>
    <property type="match status" value="1"/>
</dbReference>
<evidence type="ECO:0000256" key="1">
    <source>
        <dbReference type="ARBA" id="ARBA00006484"/>
    </source>
</evidence>
<dbReference type="AlphaFoldDB" id="A0A1W6ZCN5"/>
<dbReference type="PRINTS" id="PR00080">
    <property type="entry name" value="SDRFAMILY"/>
</dbReference>
<evidence type="ECO:0000313" key="3">
    <source>
        <dbReference type="Proteomes" id="UP000194161"/>
    </source>
</evidence>
<dbReference type="Gene3D" id="3.40.50.720">
    <property type="entry name" value="NAD(P)-binding Rossmann-like Domain"/>
    <property type="match status" value="1"/>
</dbReference>
<dbReference type="PRINTS" id="PR00081">
    <property type="entry name" value="GDHRDH"/>
</dbReference>
<dbReference type="Proteomes" id="UP000194161">
    <property type="component" value="Chromosome"/>
</dbReference>
<dbReference type="InterPro" id="IPR002347">
    <property type="entry name" value="SDR_fam"/>
</dbReference>
<gene>
    <name evidence="2" type="ORF">CAL15_12680</name>
</gene>
<dbReference type="InterPro" id="IPR050259">
    <property type="entry name" value="SDR"/>
</dbReference>
<dbReference type="FunFam" id="3.40.50.720:FF:000084">
    <property type="entry name" value="Short-chain dehydrogenase reductase"/>
    <property type="match status" value="1"/>
</dbReference>
<dbReference type="Pfam" id="PF13561">
    <property type="entry name" value="adh_short_C2"/>
    <property type="match status" value="1"/>
</dbReference>
<dbReference type="RefSeq" id="WP_086078922.1">
    <property type="nucleotide sequence ID" value="NZ_CP021111.1"/>
</dbReference>
<dbReference type="STRING" id="463040.CAL15_12680"/>
<dbReference type="InterPro" id="IPR036291">
    <property type="entry name" value="NAD(P)-bd_dom_sf"/>
</dbReference>
<dbReference type="PANTHER" id="PTHR42879">
    <property type="entry name" value="3-OXOACYL-(ACYL-CARRIER-PROTEIN) REDUCTASE"/>
    <property type="match status" value="1"/>
</dbReference>
<organism evidence="2 3">
    <name type="scientific">Bordetella genomosp. 13</name>
    <dbReference type="NCBI Taxonomy" id="463040"/>
    <lineage>
        <taxon>Bacteria</taxon>
        <taxon>Pseudomonadati</taxon>
        <taxon>Pseudomonadota</taxon>
        <taxon>Betaproteobacteria</taxon>
        <taxon>Burkholderiales</taxon>
        <taxon>Alcaligenaceae</taxon>
        <taxon>Bordetella</taxon>
    </lineage>
</organism>
<dbReference type="EMBL" id="CP021111">
    <property type="protein sequence ID" value="ARP95158.1"/>
    <property type="molecule type" value="Genomic_DNA"/>
</dbReference>
<evidence type="ECO:0000313" key="2">
    <source>
        <dbReference type="EMBL" id="ARP95158.1"/>
    </source>
</evidence>
<keyword evidence="3" id="KW-1185">Reference proteome</keyword>
<dbReference type="PANTHER" id="PTHR42879:SF2">
    <property type="entry name" value="3-OXOACYL-[ACYL-CARRIER-PROTEIN] REDUCTASE FABG"/>
    <property type="match status" value="1"/>
</dbReference>
<name>A0A1W6ZCN5_9BORD</name>
<accession>A0A1W6ZCN5</accession>
<comment type="similarity">
    <text evidence="1">Belongs to the short-chain dehydrogenases/reductases (SDR) family.</text>
</comment>
<proteinExistence type="inferred from homology"/>
<reference evidence="2 3" key="1">
    <citation type="submission" date="2017-05" db="EMBL/GenBank/DDBJ databases">
        <title>Complete and WGS of Bordetella genogroups.</title>
        <authorList>
            <person name="Spilker T."/>
            <person name="LiPuma J."/>
        </authorList>
    </citation>
    <scope>NUCLEOTIDE SEQUENCE [LARGE SCALE GENOMIC DNA]</scope>
    <source>
        <strain evidence="2 3">AU7206</strain>
    </source>
</reference>